<evidence type="ECO:0000259" key="2">
    <source>
        <dbReference type="Pfam" id="PF00689"/>
    </source>
</evidence>
<sequence length="84" mass="9454">EAIHPPLVEVVVFSPIMDKMAYVSIFAMILLQLIFTYVPFMNGVFSTNGLSITQWLIVVVASLPVLLVSESNKAWRKKHQLPIL</sequence>
<dbReference type="SUPFAM" id="SSF81665">
    <property type="entry name" value="Calcium ATPase, transmembrane domain M"/>
    <property type="match status" value="1"/>
</dbReference>
<protein>
    <recommendedName>
        <fullName evidence="2">Cation-transporting P-type ATPase C-terminal domain-containing protein</fullName>
    </recommendedName>
</protein>
<keyword evidence="1" id="KW-0812">Transmembrane</keyword>
<dbReference type="EMBL" id="QFCR01000038">
    <property type="protein sequence ID" value="TNK89805.1"/>
    <property type="molecule type" value="Genomic_DNA"/>
</dbReference>
<keyword evidence="1" id="KW-1133">Transmembrane helix</keyword>
<dbReference type="InterPro" id="IPR023298">
    <property type="entry name" value="ATPase_P-typ_TM_dom_sf"/>
</dbReference>
<dbReference type="Proteomes" id="UP000313312">
    <property type="component" value="Unassembled WGS sequence"/>
</dbReference>
<evidence type="ECO:0000313" key="4">
    <source>
        <dbReference type="Proteomes" id="UP000313312"/>
    </source>
</evidence>
<proteinExistence type="predicted"/>
<dbReference type="InterPro" id="IPR006068">
    <property type="entry name" value="ATPase_P-typ_cation-transptr_C"/>
</dbReference>
<dbReference type="AlphaFoldDB" id="A0A5C4TIH9"/>
<accession>A0A5C4TIH9</accession>
<feature type="transmembrane region" description="Helical" evidence="1">
    <location>
        <begin position="21"/>
        <end position="40"/>
    </location>
</feature>
<comment type="caution">
    <text evidence="3">The sequence shown here is derived from an EMBL/GenBank/DDBJ whole genome shotgun (WGS) entry which is preliminary data.</text>
</comment>
<dbReference type="Gene3D" id="1.20.1110.10">
    <property type="entry name" value="Calcium-transporting ATPase, transmembrane domain"/>
    <property type="match status" value="1"/>
</dbReference>
<gene>
    <name evidence="3" type="ORF">DID87_06845</name>
</gene>
<organism evidence="3 4">
    <name type="scientific">Fructilactobacillus sanfranciscensis</name>
    <name type="common">Lactobacillus sanfranciscensis</name>
    <dbReference type="NCBI Taxonomy" id="1625"/>
    <lineage>
        <taxon>Bacteria</taxon>
        <taxon>Bacillati</taxon>
        <taxon>Bacillota</taxon>
        <taxon>Bacilli</taxon>
        <taxon>Lactobacillales</taxon>
        <taxon>Lactobacillaceae</taxon>
        <taxon>Fructilactobacillus</taxon>
    </lineage>
</organism>
<name>A0A5C4TIH9_FRUSA</name>
<dbReference type="Pfam" id="PF00689">
    <property type="entry name" value="Cation_ATPase_C"/>
    <property type="match status" value="1"/>
</dbReference>
<dbReference type="RefSeq" id="WP_139571243.1">
    <property type="nucleotide sequence ID" value="NZ_QFCR01000038.1"/>
</dbReference>
<feature type="transmembrane region" description="Helical" evidence="1">
    <location>
        <begin position="52"/>
        <end position="69"/>
    </location>
</feature>
<feature type="non-terminal residue" evidence="3">
    <location>
        <position position="1"/>
    </location>
</feature>
<reference evidence="3 4" key="1">
    <citation type="submission" date="2018-05" db="EMBL/GenBank/DDBJ databases">
        <title>Lactobacillus sanfranciscensis Ah4 draft denome sequence.</title>
        <authorList>
            <person name="Zhang G."/>
        </authorList>
    </citation>
    <scope>NUCLEOTIDE SEQUENCE [LARGE SCALE GENOMIC DNA]</scope>
    <source>
        <strain evidence="3 4">Ah4</strain>
    </source>
</reference>
<feature type="domain" description="Cation-transporting P-type ATPase C-terminal" evidence="2">
    <location>
        <begin position="16"/>
        <end position="74"/>
    </location>
</feature>
<evidence type="ECO:0000256" key="1">
    <source>
        <dbReference type="SAM" id="Phobius"/>
    </source>
</evidence>
<evidence type="ECO:0000313" key="3">
    <source>
        <dbReference type="EMBL" id="TNK89805.1"/>
    </source>
</evidence>
<keyword evidence="1" id="KW-0472">Membrane</keyword>